<dbReference type="AlphaFoldDB" id="A0A1H6Y4I4"/>
<dbReference type="EMBL" id="FNYA01000012">
    <property type="protein sequence ID" value="SEJ36151.1"/>
    <property type="molecule type" value="Genomic_DNA"/>
</dbReference>
<evidence type="ECO:0000256" key="1">
    <source>
        <dbReference type="SAM" id="MobiDB-lite"/>
    </source>
</evidence>
<feature type="region of interest" description="Disordered" evidence="1">
    <location>
        <begin position="131"/>
        <end position="164"/>
    </location>
</feature>
<name>A0A1H6Y4I4_9FLAO</name>
<accession>A0A1H6Y4I4</accession>
<proteinExistence type="predicted"/>
<protein>
    <submittedName>
        <fullName evidence="2">Uncharacterized protein</fullName>
    </submittedName>
</protein>
<evidence type="ECO:0000313" key="3">
    <source>
        <dbReference type="Proteomes" id="UP000199702"/>
    </source>
</evidence>
<feature type="compositionally biased region" description="Basic residues" evidence="1">
    <location>
        <begin position="155"/>
        <end position="164"/>
    </location>
</feature>
<dbReference type="RefSeq" id="WP_091315959.1">
    <property type="nucleotide sequence ID" value="NZ_CBCSJU010000001.1"/>
</dbReference>
<dbReference type="OrthoDB" id="1367720at2"/>
<sequence>MKVIFKKSIKIFAMFALIGLFFFPTEMFSQGPPKWAPAHGYRAKTRHIYFPEQNFYYDIQQRSYFYLNSGKWSISVAIPTPFISINLGSAPQIQLDYYGAYPYYYNTTHCVKYKKVKVKKMKPNKVVVIDGHHHHNDNHHGNGHGGGNGKDKGHGNGKGHGKKK</sequence>
<keyword evidence="3" id="KW-1185">Reference proteome</keyword>
<gene>
    <name evidence="2" type="ORF">SAMN05660918_0124</name>
</gene>
<dbReference type="Proteomes" id="UP000199702">
    <property type="component" value="Unassembled WGS sequence"/>
</dbReference>
<dbReference type="STRING" id="402734.SAMN05660918_0124"/>
<reference evidence="3" key="1">
    <citation type="submission" date="2016-10" db="EMBL/GenBank/DDBJ databases">
        <authorList>
            <person name="Varghese N."/>
            <person name="Submissions S."/>
        </authorList>
    </citation>
    <scope>NUCLEOTIDE SEQUENCE [LARGE SCALE GENOMIC DNA]</scope>
    <source>
        <strain evidence="3">DSM 17934</strain>
    </source>
</reference>
<evidence type="ECO:0000313" key="2">
    <source>
        <dbReference type="EMBL" id="SEJ36151.1"/>
    </source>
</evidence>
<organism evidence="2 3">
    <name type="scientific">Flavobacterium terrigena</name>
    <dbReference type="NCBI Taxonomy" id="402734"/>
    <lineage>
        <taxon>Bacteria</taxon>
        <taxon>Pseudomonadati</taxon>
        <taxon>Bacteroidota</taxon>
        <taxon>Flavobacteriia</taxon>
        <taxon>Flavobacteriales</taxon>
        <taxon>Flavobacteriaceae</taxon>
        <taxon>Flavobacterium</taxon>
    </lineage>
</organism>